<name>A0A811KS48_9BILA</name>
<accession>A0A811KS48</accession>
<dbReference type="Proteomes" id="UP000783686">
    <property type="component" value="Unassembled WGS sequence"/>
</dbReference>
<dbReference type="Proteomes" id="UP000614601">
    <property type="component" value="Unassembled WGS sequence"/>
</dbReference>
<feature type="signal peptide" evidence="1">
    <location>
        <begin position="1"/>
        <end position="34"/>
    </location>
</feature>
<dbReference type="EMBL" id="CAJFDH010000004">
    <property type="protein sequence ID" value="CAD5218115.1"/>
    <property type="molecule type" value="Genomic_DNA"/>
</dbReference>
<dbReference type="AlphaFoldDB" id="A0A811KS48"/>
<organism evidence="3 4">
    <name type="scientific">Bursaphelenchus okinawaensis</name>
    <dbReference type="NCBI Taxonomy" id="465554"/>
    <lineage>
        <taxon>Eukaryota</taxon>
        <taxon>Metazoa</taxon>
        <taxon>Ecdysozoa</taxon>
        <taxon>Nematoda</taxon>
        <taxon>Chromadorea</taxon>
        <taxon>Rhabditida</taxon>
        <taxon>Tylenchina</taxon>
        <taxon>Tylenchomorpha</taxon>
        <taxon>Aphelenchoidea</taxon>
        <taxon>Aphelenchoididae</taxon>
        <taxon>Bursaphelenchus</taxon>
    </lineage>
</organism>
<keyword evidence="4" id="KW-1185">Reference proteome</keyword>
<reference evidence="3" key="1">
    <citation type="submission" date="2020-09" db="EMBL/GenBank/DDBJ databases">
        <authorList>
            <person name="Kikuchi T."/>
        </authorList>
    </citation>
    <scope>NUCLEOTIDE SEQUENCE</scope>
    <source>
        <strain evidence="3">SH1</strain>
    </source>
</reference>
<comment type="caution">
    <text evidence="3">The sequence shown here is derived from an EMBL/GenBank/DDBJ whole genome shotgun (WGS) entry which is preliminary data.</text>
</comment>
<sequence>MPGNGFGSVGGYLRNVALLAMLLDYFLLSSCVKALECYDSFVRGSPAKSSSCGPGQVCFSEFYALSEQPESTQISEWYVDRFCVYRQQCQMRGIGPGCVTVEQLDKMVRRTFRKKLEHHVKDGWKRLLHTRFCCCESDYCNRLDISELNVLYNVTDRSLTRFAAF</sequence>
<feature type="domain" description="DUF7773" evidence="2">
    <location>
        <begin position="34"/>
        <end position="155"/>
    </location>
</feature>
<gene>
    <name evidence="3" type="ORF">BOKJ2_LOCUS7325</name>
</gene>
<dbReference type="OrthoDB" id="5850587at2759"/>
<dbReference type="Pfam" id="PF24982">
    <property type="entry name" value="DUF7773"/>
    <property type="match status" value="1"/>
</dbReference>
<evidence type="ECO:0000259" key="2">
    <source>
        <dbReference type="Pfam" id="PF24982"/>
    </source>
</evidence>
<evidence type="ECO:0000313" key="4">
    <source>
        <dbReference type="Proteomes" id="UP000614601"/>
    </source>
</evidence>
<proteinExistence type="predicted"/>
<feature type="chain" id="PRO_5036221141" description="DUF7773 domain-containing protein" evidence="1">
    <location>
        <begin position="35"/>
        <end position="165"/>
    </location>
</feature>
<dbReference type="EMBL" id="CAJFCW020000004">
    <property type="protein sequence ID" value="CAG9109301.1"/>
    <property type="molecule type" value="Genomic_DNA"/>
</dbReference>
<evidence type="ECO:0000313" key="3">
    <source>
        <dbReference type="EMBL" id="CAD5218115.1"/>
    </source>
</evidence>
<evidence type="ECO:0000256" key="1">
    <source>
        <dbReference type="SAM" id="SignalP"/>
    </source>
</evidence>
<protein>
    <recommendedName>
        <fullName evidence="2">DUF7773 domain-containing protein</fullName>
    </recommendedName>
</protein>
<keyword evidence="1" id="KW-0732">Signal</keyword>
<dbReference type="InterPro" id="IPR056675">
    <property type="entry name" value="DUF7773"/>
</dbReference>